<dbReference type="WBParaSite" id="MhA1_Contig2789.frz3.gene2">
    <property type="protein sequence ID" value="MhA1_Contig2789.frz3.gene2"/>
    <property type="gene ID" value="MhA1_Contig2789.frz3.gene2"/>
</dbReference>
<name>A0A1I8BJA4_MELHA</name>
<dbReference type="SUPFAM" id="SSF56112">
    <property type="entry name" value="Protein kinase-like (PK-like)"/>
    <property type="match status" value="1"/>
</dbReference>
<proteinExistence type="predicted"/>
<evidence type="ECO:0000256" key="1">
    <source>
        <dbReference type="SAM" id="MobiDB-lite"/>
    </source>
</evidence>
<evidence type="ECO:0000313" key="3">
    <source>
        <dbReference type="Proteomes" id="UP000095281"/>
    </source>
</evidence>
<dbReference type="AlphaFoldDB" id="A0A1I8BJA4"/>
<sequence>MKRYEDKFLFKKVLILEFGGVNLRKKIHEIKEILNQREIWALVRKIVLAVKDMHRLIMHLDLKPDNMVYLNDTIKIIDFGSGHLIQSKSEENNNYKLANYCKKIDLQYSTQIYRGPENNIICKGEKSDEDKAREAELSTKSDIWSIGIVIIELVLNSPSMQKPLEMFRFLRGNITTKHIIGHLQIIKELNFFYKMDEKKWNKRIQRGYERMGKLNISSSSSSSTSSSTNTNQQNEYLEYLKPPKESYLAYIILILQIQKIYPLIFRMIIASLDYNQIDRPSSKGMLSFMNGKCYFRHEINEQKKFSKNPIFIVPKLIFKELNSLRKKKEKEFGQDGIIKINEIKNEVATTLTQLLKNKGIEEQQETEKKWSCCKFLLKCSFEKKNQKNIENNKTKIDLRRLKWDNTNMYKPPNVECDTESTAKTTFDYKEMSGYEGDDDGRSSFSLSKTPLREEFSSSPYTDYETHKSLPPRRSWSVTPNREEQSSYTMHETD</sequence>
<dbReference type="GO" id="GO:0005524">
    <property type="term" value="F:ATP binding"/>
    <property type="evidence" value="ECO:0007669"/>
    <property type="project" value="InterPro"/>
</dbReference>
<dbReference type="PROSITE" id="PS50011">
    <property type="entry name" value="PROTEIN_KINASE_DOM"/>
    <property type="match status" value="1"/>
</dbReference>
<feature type="domain" description="Protein kinase" evidence="2">
    <location>
        <begin position="1"/>
        <end position="295"/>
    </location>
</feature>
<accession>A0A1I8BJA4</accession>
<evidence type="ECO:0000259" key="2">
    <source>
        <dbReference type="PROSITE" id="PS50011"/>
    </source>
</evidence>
<dbReference type="Pfam" id="PF00069">
    <property type="entry name" value="Pkinase"/>
    <property type="match status" value="1"/>
</dbReference>
<organism evidence="3 4">
    <name type="scientific">Meloidogyne hapla</name>
    <name type="common">Root-knot nematode worm</name>
    <dbReference type="NCBI Taxonomy" id="6305"/>
    <lineage>
        <taxon>Eukaryota</taxon>
        <taxon>Metazoa</taxon>
        <taxon>Ecdysozoa</taxon>
        <taxon>Nematoda</taxon>
        <taxon>Chromadorea</taxon>
        <taxon>Rhabditida</taxon>
        <taxon>Tylenchina</taxon>
        <taxon>Tylenchomorpha</taxon>
        <taxon>Tylenchoidea</taxon>
        <taxon>Meloidogynidae</taxon>
        <taxon>Meloidogyninae</taxon>
        <taxon>Meloidogyne</taxon>
    </lineage>
</organism>
<dbReference type="PANTHER" id="PTHR44305">
    <property type="entry name" value="SI:DKEY-192D15.2-RELATED"/>
    <property type="match status" value="1"/>
</dbReference>
<dbReference type="Gene3D" id="1.10.510.10">
    <property type="entry name" value="Transferase(Phosphotransferase) domain 1"/>
    <property type="match status" value="1"/>
</dbReference>
<protein>
    <submittedName>
        <fullName evidence="4">Protein kinase domain-containing protein</fullName>
    </submittedName>
</protein>
<dbReference type="GO" id="GO:0004672">
    <property type="term" value="F:protein kinase activity"/>
    <property type="evidence" value="ECO:0007669"/>
    <property type="project" value="InterPro"/>
</dbReference>
<feature type="compositionally biased region" description="Basic and acidic residues" evidence="1">
    <location>
        <begin position="480"/>
        <end position="493"/>
    </location>
</feature>
<dbReference type="InterPro" id="IPR008271">
    <property type="entry name" value="Ser/Thr_kinase_AS"/>
</dbReference>
<dbReference type="PROSITE" id="PS00108">
    <property type="entry name" value="PROTEIN_KINASE_ST"/>
    <property type="match status" value="1"/>
</dbReference>
<evidence type="ECO:0000313" key="4">
    <source>
        <dbReference type="WBParaSite" id="MhA1_Contig2789.frz3.gene2"/>
    </source>
</evidence>
<dbReference type="Proteomes" id="UP000095281">
    <property type="component" value="Unplaced"/>
</dbReference>
<feature type="region of interest" description="Disordered" evidence="1">
    <location>
        <begin position="430"/>
        <end position="493"/>
    </location>
</feature>
<reference evidence="4" key="1">
    <citation type="submission" date="2016-11" db="UniProtKB">
        <authorList>
            <consortium name="WormBaseParasite"/>
        </authorList>
    </citation>
    <scope>IDENTIFICATION</scope>
</reference>
<dbReference type="InterPro" id="IPR000719">
    <property type="entry name" value="Prot_kinase_dom"/>
</dbReference>
<dbReference type="SMART" id="SM00220">
    <property type="entry name" value="S_TKc"/>
    <property type="match status" value="1"/>
</dbReference>
<keyword evidence="3" id="KW-1185">Reference proteome</keyword>
<dbReference type="InterPro" id="IPR011009">
    <property type="entry name" value="Kinase-like_dom_sf"/>
</dbReference>
<dbReference type="InterPro" id="IPR053083">
    <property type="entry name" value="TF_kinase-domain_protein"/>
</dbReference>